<name>A0AAE1K544_9FABA</name>
<dbReference type="PROSITE" id="PS50985">
    <property type="entry name" value="GRAS"/>
    <property type="match status" value="1"/>
</dbReference>
<dbReference type="PANTHER" id="PTHR31636">
    <property type="entry name" value="OSJNBA0084A10.13 PROTEIN-RELATED"/>
    <property type="match status" value="1"/>
</dbReference>
<dbReference type="GO" id="GO:0005634">
    <property type="term" value="C:nucleus"/>
    <property type="evidence" value="ECO:0007669"/>
    <property type="project" value="UniProtKB-SubCell"/>
</dbReference>
<proteinExistence type="inferred from homology"/>
<feature type="region of interest" description="SAW" evidence="5">
    <location>
        <begin position="61"/>
        <end position="137"/>
    </location>
</feature>
<dbReference type="InterPro" id="IPR005202">
    <property type="entry name" value="TF_GRAS"/>
</dbReference>
<organism evidence="6 7">
    <name type="scientific">Acacia crassicarpa</name>
    <name type="common">northern wattle</name>
    <dbReference type="NCBI Taxonomy" id="499986"/>
    <lineage>
        <taxon>Eukaryota</taxon>
        <taxon>Viridiplantae</taxon>
        <taxon>Streptophyta</taxon>
        <taxon>Embryophyta</taxon>
        <taxon>Tracheophyta</taxon>
        <taxon>Spermatophyta</taxon>
        <taxon>Magnoliopsida</taxon>
        <taxon>eudicotyledons</taxon>
        <taxon>Gunneridae</taxon>
        <taxon>Pentapetalae</taxon>
        <taxon>rosids</taxon>
        <taxon>fabids</taxon>
        <taxon>Fabales</taxon>
        <taxon>Fabaceae</taxon>
        <taxon>Caesalpinioideae</taxon>
        <taxon>mimosoid clade</taxon>
        <taxon>Acacieae</taxon>
        <taxon>Acacia</taxon>
    </lineage>
</organism>
<evidence type="ECO:0008006" key="8">
    <source>
        <dbReference type="Google" id="ProtNLM"/>
    </source>
</evidence>
<keyword evidence="7" id="KW-1185">Reference proteome</keyword>
<reference evidence="6" key="1">
    <citation type="submission" date="2023-10" db="EMBL/GenBank/DDBJ databases">
        <title>Chromosome-level genome of the transformable northern wattle, Acacia crassicarpa.</title>
        <authorList>
            <person name="Massaro I."/>
            <person name="Sinha N.R."/>
            <person name="Poethig S."/>
            <person name="Leichty A.R."/>
        </authorList>
    </citation>
    <scope>NUCLEOTIDE SEQUENCE</scope>
    <source>
        <strain evidence="6">Acra3RX</strain>
        <tissue evidence="6">Leaf</tissue>
    </source>
</reference>
<keyword evidence="4" id="KW-0539">Nucleus</keyword>
<dbReference type="Pfam" id="PF03514">
    <property type="entry name" value="GRAS"/>
    <property type="match status" value="1"/>
</dbReference>
<evidence type="ECO:0000256" key="2">
    <source>
        <dbReference type="ARBA" id="ARBA00023015"/>
    </source>
</evidence>
<evidence type="ECO:0000256" key="4">
    <source>
        <dbReference type="ARBA" id="ARBA00023242"/>
    </source>
</evidence>
<comment type="caution">
    <text evidence="6">The sequence shown here is derived from an EMBL/GenBank/DDBJ whole genome shotgun (WGS) entry which is preliminary data.</text>
</comment>
<keyword evidence="3" id="KW-0804">Transcription</keyword>
<evidence type="ECO:0000256" key="3">
    <source>
        <dbReference type="ARBA" id="ARBA00023163"/>
    </source>
</evidence>
<comment type="caution">
    <text evidence="5">Lacks conserved residue(s) required for the propagation of feature annotation.</text>
</comment>
<comment type="similarity">
    <text evidence="5">Belongs to the GRAS family.</text>
</comment>
<accession>A0AAE1K544</accession>
<comment type="subcellular location">
    <subcellularLocation>
        <location evidence="1">Nucleus</location>
    </subcellularLocation>
</comment>
<evidence type="ECO:0000313" key="7">
    <source>
        <dbReference type="Proteomes" id="UP001293593"/>
    </source>
</evidence>
<evidence type="ECO:0000256" key="1">
    <source>
        <dbReference type="ARBA" id="ARBA00004123"/>
    </source>
</evidence>
<gene>
    <name evidence="6" type="ORF">QN277_026885</name>
</gene>
<evidence type="ECO:0000256" key="5">
    <source>
        <dbReference type="PROSITE-ProRule" id="PRU01191"/>
    </source>
</evidence>
<evidence type="ECO:0000313" key="6">
    <source>
        <dbReference type="EMBL" id="KAK4265894.1"/>
    </source>
</evidence>
<protein>
    <recommendedName>
        <fullName evidence="8">DELLA protein</fullName>
    </recommendedName>
</protein>
<dbReference type="AlphaFoldDB" id="A0AAE1K544"/>
<dbReference type="Proteomes" id="UP001293593">
    <property type="component" value="Unassembled WGS sequence"/>
</dbReference>
<dbReference type="EMBL" id="JAWXYG010000008">
    <property type="protein sequence ID" value="KAK4265894.1"/>
    <property type="molecule type" value="Genomic_DNA"/>
</dbReference>
<sequence>MVMTEVEANHNSKSFVKRFTEALFYFSVFFDCVEESMEGDDPNRRVLESLFLRYGIRDIVAADGEKRKIRSVKIEVWRAFFGRFGMVEEELSMSSLYQAELVAKKFSSGNSCTFHMDGSSLLTGWKGTPLSSLSVWKFL</sequence>
<keyword evidence="2" id="KW-0805">Transcription regulation</keyword>